<dbReference type="Proteomes" id="UP001501204">
    <property type="component" value="Unassembled WGS sequence"/>
</dbReference>
<keyword evidence="2" id="KW-1185">Reference proteome</keyword>
<gene>
    <name evidence="1" type="ORF">GCM10009767_15500</name>
</gene>
<evidence type="ECO:0000313" key="1">
    <source>
        <dbReference type="EMBL" id="GAA1756962.1"/>
    </source>
</evidence>
<accession>A0ABN2KIC9</accession>
<evidence type="ECO:0000313" key="2">
    <source>
        <dbReference type="Proteomes" id="UP001501204"/>
    </source>
</evidence>
<reference evidence="1 2" key="1">
    <citation type="journal article" date="2019" name="Int. J. Syst. Evol. Microbiol.">
        <title>The Global Catalogue of Microorganisms (GCM) 10K type strain sequencing project: providing services to taxonomists for standard genome sequencing and annotation.</title>
        <authorList>
            <consortium name="The Broad Institute Genomics Platform"/>
            <consortium name="The Broad Institute Genome Sequencing Center for Infectious Disease"/>
            <person name="Wu L."/>
            <person name="Ma J."/>
        </authorList>
    </citation>
    <scope>NUCLEOTIDE SEQUENCE [LARGE SCALE GENOMIC DNA]</scope>
    <source>
        <strain evidence="1 2">JCM 14735</strain>
    </source>
</reference>
<protein>
    <submittedName>
        <fullName evidence="1">Uncharacterized protein</fullName>
    </submittedName>
</protein>
<dbReference type="EMBL" id="BAAAOA010000015">
    <property type="protein sequence ID" value="GAA1756962.1"/>
    <property type="molecule type" value="Genomic_DNA"/>
</dbReference>
<organism evidence="1 2">
    <name type="scientific">Kocuria aegyptia</name>
    <dbReference type="NCBI Taxonomy" id="330943"/>
    <lineage>
        <taxon>Bacteria</taxon>
        <taxon>Bacillati</taxon>
        <taxon>Actinomycetota</taxon>
        <taxon>Actinomycetes</taxon>
        <taxon>Micrococcales</taxon>
        <taxon>Micrococcaceae</taxon>
        <taxon>Kocuria</taxon>
    </lineage>
</organism>
<comment type="caution">
    <text evidence="1">The sequence shown here is derived from an EMBL/GenBank/DDBJ whole genome shotgun (WGS) entry which is preliminary data.</text>
</comment>
<name>A0ABN2KIC9_9MICC</name>
<sequence>MRTPAQDDFRQAAACQTTATDIEVSPMARIRLCQCGAPPLYGPWCWACSHEQERRREPLAVIAWDAADID</sequence>
<proteinExistence type="predicted"/>